<sequence length="24" mass="2769">MRMSDFFRCCHLSLPAANGLAHQY</sequence>
<keyword evidence="2" id="KW-1185">Reference proteome</keyword>
<proteinExistence type="predicted"/>
<accession>A0A804HQ23</accession>
<evidence type="ECO:0000313" key="2">
    <source>
        <dbReference type="Proteomes" id="UP000012960"/>
    </source>
</evidence>
<dbReference type="AlphaFoldDB" id="A0A804HQ23"/>
<protein>
    <submittedName>
        <fullName evidence="1">Uncharacterized protein</fullName>
    </submittedName>
</protein>
<dbReference type="InParanoid" id="A0A804HQ23"/>
<reference evidence="1" key="1">
    <citation type="submission" date="2021-05" db="UniProtKB">
        <authorList>
            <consortium name="EnsemblPlants"/>
        </authorList>
    </citation>
    <scope>IDENTIFICATION</scope>
    <source>
        <strain evidence="1">subsp. malaccensis</strain>
    </source>
</reference>
<organism evidence="1 2">
    <name type="scientific">Musa acuminata subsp. malaccensis</name>
    <name type="common">Wild banana</name>
    <name type="synonym">Musa malaccensis</name>
    <dbReference type="NCBI Taxonomy" id="214687"/>
    <lineage>
        <taxon>Eukaryota</taxon>
        <taxon>Viridiplantae</taxon>
        <taxon>Streptophyta</taxon>
        <taxon>Embryophyta</taxon>
        <taxon>Tracheophyta</taxon>
        <taxon>Spermatophyta</taxon>
        <taxon>Magnoliopsida</taxon>
        <taxon>Liliopsida</taxon>
        <taxon>Zingiberales</taxon>
        <taxon>Musaceae</taxon>
        <taxon>Musa</taxon>
    </lineage>
</organism>
<evidence type="ECO:0000313" key="1">
    <source>
        <dbReference type="EnsemblPlants" id="Ma01_p04040.1"/>
    </source>
</evidence>
<dbReference type="EnsemblPlants" id="Ma01_t04040.1">
    <property type="protein sequence ID" value="Ma01_p04040.1"/>
    <property type="gene ID" value="Ma01_g04040"/>
</dbReference>
<dbReference type="Gramene" id="Ma01_t04040.1">
    <property type="protein sequence ID" value="Ma01_p04040.1"/>
    <property type="gene ID" value="Ma01_g04040"/>
</dbReference>
<name>A0A804HQ23_MUSAM</name>
<dbReference type="Proteomes" id="UP000012960">
    <property type="component" value="Unplaced"/>
</dbReference>